<dbReference type="AlphaFoldDB" id="A0A5J4RZG8"/>
<evidence type="ECO:0000313" key="2">
    <source>
        <dbReference type="Proteomes" id="UP000324800"/>
    </source>
</evidence>
<comment type="caution">
    <text evidence="1">The sequence shown here is derived from an EMBL/GenBank/DDBJ whole genome shotgun (WGS) entry which is preliminary data.</text>
</comment>
<name>A0A5J4RZG8_9EUKA</name>
<gene>
    <name evidence="1" type="ORF">EZS28_052654</name>
</gene>
<organism evidence="1 2">
    <name type="scientific">Streblomastix strix</name>
    <dbReference type="NCBI Taxonomy" id="222440"/>
    <lineage>
        <taxon>Eukaryota</taxon>
        <taxon>Metamonada</taxon>
        <taxon>Preaxostyla</taxon>
        <taxon>Oxymonadida</taxon>
        <taxon>Streblomastigidae</taxon>
        <taxon>Streblomastix</taxon>
    </lineage>
</organism>
<sequence length="130" mass="15260">MQSYSSTSQLVDTSPIFTVHLNKFDQQLPQIDSWRFSERSERENQNDSQVSFQQEGVQLLNKHPPRIQWIENTLVNLKDQQKLLQNKQCFKKFLTQKVLSLVNVWNNQNIPVTSMRDQMINRSAVTLPLS</sequence>
<reference evidence="1 2" key="1">
    <citation type="submission" date="2019-03" db="EMBL/GenBank/DDBJ databases">
        <title>Single cell metagenomics reveals metabolic interactions within the superorganism composed of flagellate Streblomastix strix and complex community of Bacteroidetes bacteria on its surface.</title>
        <authorList>
            <person name="Treitli S.C."/>
            <person name="Kolisko M."/>
            <person name="Husnik F."/>
            <person name="Keeling P."/>
            <person name="Hampl V."/>
        </authorList>
    </citation>
    <scope>NUCLEOTIDE SEQUENCE [LARGE SCALE GENOMIC DNA]</scope>
    <source>
        <strain evidence="1">ST1C</strain>
    </source>
</reference>
<proteinExistence type="predicted"/>
<evidence type="ECO:0000313" key="1">
    <source>
        <dbReference type="EMBL" id="KAA6338958.1"/>
    </source>
</evidence>
<dbReference type="EMBL" id="SNRW01041171">
    <property type="protein sequence ID" value="KAA6338958.1"/>
    <property type="molecule type" value="Genomic_DNA"/>
</dbReference>
<dbReference type="Proteomes" id="UP000324800">
    <property type="component" value="Unassembled WGS sequence"/>
</dbReference>
<accession>A0A5J4RZG8</accession>
<feature type="non-terminal residue" evidence="1">
    <location>
        <position position="130"/>
    </location>
</feature>
<protein>
    <submittedName>
        <fullName evidence="1">Uncharacterized protein</fullName>
    </submittedName>
</protein>